<dbReference type="AlphaFoldDB" id="A0A0A9DC59"/>
<proteinExistence type="predicted"/>
<protein>
    <submittedName>
        <fullName evidence="1">Uncharacterized protein</fullName>
    </submittedName>
</protein>
<name>A0A0A9DC59_ARUDO</name>
<dbReference type="EMBL" id="GBRH01216548">
    <property type="protein sequence ID" value="JAD81347.1"/>
    <property type="molecule type" value="Transcribed_RNA"/>
</dbReference>
<reference evidence="1" key="2">
    <citation type="journal article" date="2015" name="Data Brief">
        <title>Shoot transcriptome of the giant reed, Arundo donax.</title>
        <authorList>
            <person name="Barrero R.A."/>
            <person name="Guerrero F.D."/>
            <person name="Moolhuijzen P."/>
            <person name="Goolsby J.A."/>
            <person name="Tidwell J."/>
            <person name="Bellgard S.E."/>
            <person name="Bellgard M.I."/>
        </authorList>
    </citation>
    <scope>NUCLEOTIDE SEQUENCE</scope>
    <source>
        <tissue evidence="1">Shoot tissue taken approximately 20 cm above the soil surface</tissue>
    </source>
</reference>
<sequence length="41" mass="4925">MIILVVCVDLELKEYQREKGAADQARHRRKFELRKELARLV</sequence>
<reference evidence="1" key="1">
    <citation type="submission" date="2014-09" db="EMBL/GenBank/DDBJ databases">
        <authorList>
            <person name="Magalhaes I.L.F."/>
            <person name="Oliveira U."/>
            <person name="Santos F.R."/>
            <person name="Vidigal T.H.D.A."/>
            <person name="Brescovit A.D."/>
            <person name="Santos A.J."/>
        </authorList>
    </citation>
    <scope>NUCLEOTIDE SEQUENCE</scope>
    <source>
        <tissue evidence="1">Shoot tissue taken approximately 20 cm above the soil surface</tissue>
    </source>
</reference>
<accession>A0A0A9DC59</accession>
<evidence type="ECO:0000313" key="1">
    <source>
        <dbReference type="EMBL" id="JAD81347.1"/>
    </source>
</evidence>
<organism evidence="1">
    <name type="scientific">Arundo donax</name>
    <name type="common">Giant reed</name>
    <name type="synonym">Donax arundinaceus</name>
    <dbReference type="NCBI Taxonomy" id="35708"/>
    <lineage>
        <taxon>Eukaryota</taxon>
        <taxon>Viridiplantae</taxon>
        <taxon>Streptophyta</taxon>
        <taxon>Embryophyta</taxon>
        <taxon>Tracheophyta</taxon>
        <taxon>Spermatophyta</taxon>
        <taxon>Magnoliopsida</taxon>
        <taxon>Liliopsida</taxon>
        <taxon>Poales</taxon>
        <taxon>Poaceae</taxon>
        <taxon>PACMAD clade</taxon>
        <taxon>Arundinoideae</taxon>
        <taxon>Arundineae</taxon>
        <taxon>Arundo</taxon>
    </lineage>
</organism>